<name>A0ABS4S1D4_PAEXY</name>
<accession>A0ABS4S1D4</accession>
<dbReference type="Proteomes" id="UP000810207">
    <property type="component" value="Unassembled WGS sequence"/>
</dbReference>
<evidence type="ECO:0000256" key="1">
    <source>
        <dbReference type="SAM" id="Phobius"/>
    </source>
</evidence>
<protein>
    <recommendedName>
        <fullName evidence="2">CD-NTase-associated protein 15 domain-containing protein</fullName>
    </recommendedName>
</protein>
<feature type="transmembrane region" description="Helical" evidence="1">
    <location>
        <begin position="12"/>
        <end position="29"/>
    </location>
</feature>
<sequence>MNVTMLNKTIKTSILIFIVVFSTVMYFMEGNALKSISPSFTVVGFIWFLYFKFAWKLPVFNLLFKVPNLNGTWVGSLKSDWLDDNGNTVDEMDFYIVVKQKFLNLHIKTFTNKYCGKSYIEKIEFKEKEDEIILAYFYDSDLLSSEEDLRQGVAELIVLNDEGKTLNGKYWTRNKTSGVISLKHFENQHYSTFEQIKNKLHKGGSSNV</sequence>
<evidence type="ECO:0000313" key="4">
    <source>
        <dbReference type="Proteomes" id="UP000810207"/>
    </source>
</evidence>
<dbReference type="InterPro" id="IPR041208">
    <property type="entry name" value="Cap15"/>
</dbReference>
<reference evidence="3 4" key="1">
    <citation type="submission" date="2021-03" db="EMBL/GenBank/DDBJ databases">
        <title>Genomic Encyclopedia of Type Strains, Phase IV (KMG-IV): sequencing the most valuable type-strain genomes for metagenomic binning, comparative biology and taxonomic classification.</title>
        <authorList>
            <person name="Goeker M."/>
        </authorList>
    </citation>
    <scope>NUCLEOTIDE SEQUENCE [LARGE SCALE GENOMIC DNA]</scope>
    <source>
        <strain evidence="3 4">DSM 21292</strain>
    </source>
</reference>
<evidence type="ECO:0000313" key="3">
    <source>
        <dbReference type="EMBL" id="MBP2248943.1"/>
    </source>
</evidence>
<evidence type="ECO:0000259" key="2">
    <source>
        <dbReference type="Pfam" id="PF18153"/>
    </source>
</evidence>
<feature type="domain" description="CD-NTase-associated protein 15" evidence="2">
    <location>
        <begin position="64"/>
        <end position="183"/>
    </location>
</feature>
<keyword evidence="1" id="KW-0472">Membrane</keyword>
<feature type="transmembrane region" description="Helical" evidence="1">
    <location>
        <begin position="35"/>
        <end position="55"/>
    </location>
</feature>
<organism evidence="3 4">
    <name type="scientific">Paenibacillus xylanexedens</name>
    <dbReference type="NCBI Taxonomy" id="528191"/>
    <lineage>
        <taxon>Bacteria</taxon>
        <taxon>Bacillati</taxon>
        <taxon>Bacillota</taxon>
        <taxon>Bacilli</taxon>
        <taxon>Bacillales</taxon>
        <taxon>Paenibacillaceae</taxon>
        <taxon>Paenibacillus</taxon>
    </lineage>
</organism>
<keyword evidence="4" id="KW-1185">Reference proteome</keyword>
<keyword evidence="1" id="KW-0812">Transmembrane</keyword>
<dbReference type="Pfam" id="PF18153">
    <property type="entry name" value="Cap15_CD_rec"/>
    <property type="match status" value="1"/>
</dbReference>
<dbReference type="RefSeq" id="WP_211085293.1">
    <property type="nucleotide sequence ID" value="NZ_JAGIKV010000030.1"/>
</dbReference>
<dbReference type="EMBL" id="JAGIKV010000030">
    <property type="protein sequence ID" value="MBP2248943.1"/>
    <property type="molecule type" value="Genomic_DNA"/>
</dbReference>
<gene>
    <name evidence="3" type="ORF">J2Z28_005637</name>
</gene>
<keyword evidence="1" id="KW-1133">Transmembrane helix</keyword>
<proteinExistence type="predicted"/>
<comment type="caution">
    <text evidence="3">The sequence shown here is derived from an EMBL/GenBank/DDBJ whole genome shotgun (WGS) entry which is preliminary data.</text>
</comment>